<protein>
    <recommendedName>
        <fullName evidence="2">DNA repair protein RecO</fullName>
    </recommendedName>
    <alternativeName>
        <fullName evidence="6">Recombination protein O</fullName>
    </alternativeName>
</protein>
<keyword evidence="3" id="KW-0227">DNA damage</keyword>
<dbReference type="NCBIfam" id="TIGR00613">
    <property type="entry name" value="reco"/>
    <property type="match status" value="1"/>
</dbReference>
<dbReference type="GO" id="GO:0043590">
    <property type="term" value="C:bacterial nucleoid"/>
    <property type="evidence" value="ECO:0007669"/>
    <property type="project" value="TreeGrafter"/>
</dbReference>
<gene>
    <name evidence="8" type="ORF">LEA_19106</name>
</gene>
<dbReference type="Gene3D" id="6.20.220.20">
    <property type="entry name" value="Recombination protein O, zinc-binding domain"/>
    <property type="match status" value="1"/>
</dbReference>
<name>K1S2P7_9ZZZZ</name>
<evidence type="ECO:0000256" key="3">
    <source>
        <dbReference type="ARBA" id="ARBA00022763"/>
    </source>
</evidence>
<dbReference type="InterPro" id="IPR037278">
    <property type="entry name" value="ARFGAP/RecO"/>
</dbReference>
<dbReference type="SUPFAM" id="SSF57863">
    <property type="entry name" value="ArfGap/RecO-like zinc finger"/>
    <property type="match status" value="1"/>
</dbReference>
<evidence type="ECO:0000259" key="7">
    <source>
        <dbReference type="Pfam" id="PF11967"/>
    </source>
</evidence>
<dbReference type="InterPro" id="IPR042242">
    <property type="entry name" value="RecO_C"/>
</dbReference>
<evidence type="ECO:0000313" key="8">
    <source>
        <dbReference type="EMBL" id="EKC47975.1"/>
    </source>
</evidence>
<organism evidence="8">
    <name type="scientific">human gut metagenome</name>
    <dbReference type="NCBI Taxonomy" id="408170"/>
    <lineage>
        <taxon>unclassified sequences</taxon>
        <taxon>metagenomes</taxon>
        <taxon>organismal metagenomes</taxon>
    </lineage>
</organism>
<reference evidence="8" key="1">
    <citation type="journal article" date="2013" name="Environ. Microbiol.">
        <title>Microbiota from the distal guts of lean and obese adolescents exhibit partial functional redundancy besides clear differences in community structure.</title>
        <authorList>
            <person name="Ferrer M."/>
            <person name="Ruiz A."/>
            <person name="Lanza F."/>
            <person name="Haange S.B."/>
            <person name="Oberbach A."/>
            <person name="Till H."/>
            <person name="Bargiela R."/>
            <person name="Campoy C."/>
            <person name="Segura M.T."/>
            <person name="Richter M."/>
            <person name="von Bergen M."/>
            <person name="Seifert J."/>
            <person name="Suarez A."/>
        </authorList>
    </citation>
    <scope>NUCLEOTIDE SEQUENCE</scope>
</reference>
<comment type="caution">
    <text evidence="8">The sequence shown here is derived from an EMBL/GenBank/DDBJ whole genome shotgun (WGS) entry which is preliminary data.</text>
</comment>
<dbReference type="AlphaFoldDB" id="K1S2P7"/>
<dbReference type="GO" id="GO:0006302">
    <property type="term" value="P:double-strand break repair"/>
    <property type="evidence" value="ECO:0007669"/>
    <property type="project" value="TreeGrafter"/>
</dbReference>
<feature type="domain" description="DNA replication/recombination mediator RecO N-terminal" evidence="7">
    <location>
        <begin position="3"/>
        <end position="78"/>
    </location>
</feature>
<dbReference type="Gene3D" id="2.40.50.140">
    <property type="entry name" value="Nucleic acid-binding proteins"/>
    <property type="match status" value="1"/>
</dbReference>
<dbReference type="Pfam" id="PF02565">
    <property type="entry name" value="RecO_C"/>
    <property type="match status" value="1"/>
</dbReference>
<dbReference type="InterPro" id="IPR022572">
    <property type="entry name" value="DNA_rep/recomb_RecO_N"/>
</dbReference>
<dbReference type="SUPFAM" id="SSF50249">
    <property type="entry name" value="Nucleic acid-binding proteins"/>
    <property type="match status" value="1"/>
</dbReference>
<dbReference type="PANTHER" id="PTHR33991:SF1">
    <property type="entry name" value="DNA REPAIR PROTEIN RECO"/>
    <property type="match status" value="1"/>
</dbReference>
<proteinExistence type="inferred from homology"/>
<evidence type="ECO:0000256" key="6">
    <source>
        <dbReference type="ARBA" id="ARBA00033409"/>
    </source>
</evidence>
<dbReference type="HAMAP" id="MF_00201">
    <property type="entry name" value="RecO"/>
    <property type="match status" value="1"/>
</dbReference>
<dbReference type="Pfam" id="PF11967">
    <property type="entry name" value="RecO_N"/>
    <property type="match status" value="1"/>
</dbReference>
<comment type="similarity">
    <text evidence="1">Belongs to the RecO family.</text>
</comment>
<evidence type="ECO:0000256" key="4">
    <source>
        <dbReference type="ARBA" id="ARBA00023172"/>
    </source>
</evidence>
<evidence type="ECO:0000256" key="1">
    <source>
        <dbReference type="ARBA" id="ARBA00007452"/>
    </source>
</evidence>
<keyword evidence="4" id="KW-0233">DNA recombination</keyword>
<sequence>MGVNVKGLILKEQNIGENDKLVTVLTDSLGVLRAFVRGAKKLSSKKQSATGLLCYSKLSLYKTKDSYIIEEAESIESFFGLRNDIEKLSLAQYFCDIAFELSPKEDDATDFLRVVLNSLYFLASGKRPPLLLKAITELRLVSLAGYMPNLIACERCGAFETPIMYFDMERGLLYCDNCADENALFPLEIGVVSAMRHIVFAKIDILYNFKLSPEASEDLSYITEKYLASKTDRPFKTLDFYYSVKD</sequence>
<evidence type="ECO:0000256" key="2">
    <source>
        <dbReference type="ARBA" id="ARBA00021310"/>
    </source>
</evidence>
<dbReference type="PANTHER" id="PTHR33991">
    <property type="entry name" value="DNA REPAIR PROTEIN RECO"/>
    <property type="match status" value="1"/>
</dbReference>
<dbReference type="Gene3D" id="1.20.1440.120">
    <property type="entry name" value="Recombination protein O, C-terminal domain"/>
    <property type="match status" value="1"/>
</dbReference>
<keyword evidence="5" id="KW-0234">DNA repair</keyword>
<dbReference type="GO" id="GO:0006310">
    <property type="term" value="P:DNA recombination"/>
    <property type="evidence" value="ECO:0007669"/>
    <property type="project" value="UniProtKB-KW"/>
</dbReference>
<dbReference type="InterPro" id="IPR012340">
    <property type="entry name" value="NA-bd_OB-fold"/>
</dbReference>
<dbReference type="EMBL" id="AJWY01013130">
    <property type="protein sequence ID" value="EKC47975.1"/>
    <property type="molecule type" value="Genomic_DNA"/>
</dbReference>
<evidence type="ECO:0000256" key="5">
    <source>
        <dbReference type="ARBA" id="ARBA00023204"/>
    </source>
</evidence>
<accession>K1S2P7</accession>
<dbReference type="InterPro" id="IPR003717">
    <property type="entry name" value="RecO"/>
</dbReference>